<dbReference type="Gene3D" id="1.20.1720.10">
    <property type="entry name" value="Multidrug resistance protein D"/>
    <property type="match status" value="1"/>
</dbReference>
<dbReference type="SUPFAM" id="SSF103473">
    <property type="entry name" value="MFS general substrate transporter"/>
    <property type="match status" value="1"/>
</dbReference>
<evidence type="ECO:0000256" key="6">
    <source>
        <dbReference type="SAM" id="Phobius"/>
    </source>
</evidence>
<dbReference type="Proteomes" id="UP001216579">
    <property type="component" value="Unassembled WGS sequence"/>
</dbReference>
<keyword evidence="4 6" id="KW-0472">Membrane</keyword>
<feature type="transmembrane region" description="Helical" evidence="6">
    <location>
        <begin position="118"/>
        <end position="139"/>
    </location>
</feature>
<dbReference type="InterPro" id="IPR036259">
    <property type="entry name" value="MFS_trans_sf"/>
</dbReference>
<feature type="region of interest" description="Disordered" evidence="5">
    <location>
        <begin position="546"/>
        <end position="572"/>
    </location>
</feature>
<accession>A0ABT5ZV38</accession>
<dbReference type="Gene3D" id="1.20.1250.20">
    <property type="entry name" value="MFS general substrate transporter like domains"/>
    <property type="match status" value="1"/>
</dbReference>
<feature type="transmembrane region" description="Helical" evidence="6">
    <location>
        <begin position="216"/>
        <end position="235"/>
    </location>
</feature>
<feature type="transmembrane region" description="Helical" evidence="6">
    <location>
        <begin position="247"/>
        <end position="265"/>
    </location>
</feature>
<name>A0ABT5ZV38_9ACTN</name>
<feature type="transmembrane region" description="Helical" evidence="6">
    <location>
        <begin position="518"/>
        <end position="537"/>
    </location>
</feature>
<feature type="domain" description="Major facilitator superfamily (MFS) profile" evidence="7">
    <location>
        <begin position="25"/>
        <end position="544"/>
    </location>
</feature>
<evidence type="ECO:0000256" key="1">
    <source>
        <dbReference type="ARBA" id="ARBA00004651"/>
    </source>
</evidence>
<feature type="transmembrane region" description="Helical" evidence="6">
    <location>
        <begin position="285"/>
        <end position="310"/>
    </location>
</feature>
<feature type="transmembrane region" description="Helical" evidence="6">
    <location>
        <begin position="182"/>
        <end position="204"/>
    </location>
</feature>
<feature type="compositionally biased region" description="Polar residues" evidence="5">
    <location>
        <begin position="561"/>
        <end position="572"/>
    </location>
</feature>
<dbReference type="PANTHER" id="PTHR23501">
    <property type="entry name" value="MAJOR FACILITATOR SUPERFAMILY"/>
    <property type="match status" value="1"/>
</dbReference>
<protein>
    <submittedName>
        <fullName evidence="8">MDR family MFS transporter</fullName>
    </submittedName>
</protein>
<feature type="transmembrane region" description="Helical" evidence="6">
    <location>
        <begin position="322"/>
        <end position="344"/>
    </location>
</feature>
<feature type="transmembrane region" description="Helical" evidence="6">
    <location>
        <begin position="59"/>
        <end position="78"/>
    </location>
</feature>
<reference evidence="8 9" key="1">
    <citation type="submission" date="2023-03" db="EMBL/GenBank/DDBJ databases">
        <title>Draft genome sequence of Streptomyces sp. RB6PN23 isolated from peat swamp forest in Thailand.</title>
        <authorList>
            <person name="Klaysubun C."/>
            <person name="Duangmal K."/>
        </authorList>
    </citation>
    <scope>NUCLEOTIDE SEQUENCE [LARGE SCALE GENOMIC DNA]</scope>
    <source>
        <strain evidence="8 9">RB6PN23</strain>
    </source>
</reference>
<evidence type="ECO:0000256" key="5">
    <source>
        <dbReference type="SAM" id="MobiDB-lite"/>
    </source>
</evidence>
<sequence>MASLTPGHGQLPDHAGFTHRQILLVLCGLLMGVSLSALDQTIVATSIRTIADYFHNYSLLAWVTTAYLATSTIVTPLYGKLSDLYGRKPCYVVAISVFALGSLGCTFASSLYELAVLRAVQGIGAGGLMSLAFTILGDIVAPRQRARYQGYFLAVFTGANLVGPLIGGVLADTQSILGIAGWRWVFLLNVPLSLVTLAVVVRVLNFDPTQRTGGRVDWLGGLLLTVGITPLLIVAELGRSWGWGSTRSLVCFAVFAASMSAYVWAEKLAGERAFTPLRIFANRSFAKGSVVSFVVGSVMVGVISIIPQYFQVSQGVDPMAAGFRLLPTMLGAIVGTLCSGQLIARTGRYRAQAIAGGVLTVASLLGLYFLTDVSDFWLLMLLLLALGLGVGMFNQPLTLAMQNILPPADMGVSTAAVTFFRQLGGTIGLAFFLSLFFAYAPTAIAGEVKAAAGQPAFRAAVAQTIASASDPAARELATGLQANDTAVATSVVVHDSAVIQSLPAVVARPFQLAFADSMGLVFVTASGVSLIGLLLLVSWPPVPLRDSAGAQGTAPRRPLGTGQSENSVSPHE</sequence>
<feature type="transmembrane region" description="Helical" evidence="6">
    <location>
        <begin position="90"/>
        <end position="112"/>
    </location>
</feature>
<feature type="transmembrane region" description="Helical" evidence="6">
    <location>
        <begin position="22"/>
        <end position="47"/>
    </location>
</feature>
<comment type="subcellular location">
    <subcellularLocation>
        <location evidence="1">Cell membrane</location>
        <topology evidence="1">Multi-pass membrane protein</topology>
    </subcellularLocation>
</comment>
<dbReference type="CDD" id="cd17502">
    <property type="entry name" value="MFS_Azr1_MDR_like"/>
    <property type="match status" value="1"/>
</dbReference>
<dbReference type="RefSeq" id="WP_276096565.1">
    <property type="nucleotide sequence ID" value="NZ_JARJBC010000028.1"/>
</dbReference>
<dbReference type="EMBL" id="JARJBC010000028">
    <property type="protein sequence ID" value="MDF3293685.1"/>
    <property type="molecule type" value="Genomic_DNA"/>
</dbReference>
<dbReference type="InterPro" id="IPR011701">
    <property type="entry name" value="MFS"/>
</dbReference>
<proteinExistence type="predicted"/>
<keyword evidence="3 6" id="KW-1133">Transmembrane helix</keyword>
<comment type="caution">
    <text evidence="8">The sequence shown here is derived from an EMBL/GenBank/DDBJ whole genome shotgun (WGS) entry which is preliminary data.</text>
</comment>
<evidence type="ECO:0000313" key="9">
    <source>
        <dbReference type="Proteomes" id="UP001216579"/>
    </source>
</evidence>
<feature type="transmembrane region" description="Helical" evidence="6">
    <location>
        <begin position="351"/>
        <end position="370"/>
    </location>
</feature>
<keyword evidence="9" id="KW-1185">Reference proteome</keyword>
<evidence type="ECO:0000313" key="8">
    <source>
        <dbReference type="EMBL" id="MDF3293685.1"/>
    </source>
</evidence>
<evidence type="ECO:0000259" key="7">
    <source>
        <dbReference type="PROSITE" id="PS50850"/>
    </source>
</evidence>
<evidence type="ECO:0000256" key="4">
    <source>
        <dbReference type="ARBA" id="ARBA00023136"/>
    </source>
</evidence>
<gene>
    <name evidence="8" type="ORF">P3G67_31620</name>
</gene>
<evidence type="ECO:0000256" key="2">
    <source>
        <dbReference type="ARBA" id="ARBA00022692"/>
    </source>
</evidence>
<dbReference type="InterPro" id="IPR020846">
    <property type="entry name" value="MFS_dom"/>
</dbReference>
<evidence type="ECO:0000256" key="3">
    <source>
        <dbReference type="ARBA" id="ARBA00022989"/>
    </source>
</evidence>
<dbReference type="PROSITE" id="PS50850">
    <property type="entry name" value="MFS"/>
    <property type="match status" value="1"/>
</dbReference>
<feature type="transmembrane region" description="Helical" evidence="6">
    <location>
        <begin position="415"/>
        <end position="439"/>
    </location>
</feature>
<organism evidence="8 9">
    <name type="scientific">Streptomyces silvisoli</name>
    <dbReference type="NCBI Taxonomy" id="3034235"/>
    <lineage>
        <taxon>Bacteria</taxon>
        <taxon>Bacillati</taxon>
        <taxon>Actinomycetota</taxon>
        <taxon>Actinomycetes</taxon>
        <taxon>Kitasatosporales</taxon>
        <taxon>Streptomycetaceae</taxon>
        <taxon>Streptomyces</taxon>
    </lineage>
</organism>
<feature type="transmembrane region" description="Helical" evidence="6">
    <location>
        <begin position="151"/>
        <end position="170"/>
    </location>
</feature>
<feature type="transmembrane region" description="Helical" evidence="6">
    <location>
        <begin position="376"/>
        <end position="394"/>
    </location>
</feature>
<dbReference type="Pfam" id="PF07690">
    <property type="entry name" value="MFS_1"/>
    <property type="match status" value="1"/>
</dbReference>
<keyword evidence="2 6" id="KW-0812">Transmembrane</keyword>
<dbReference type="PANTHER" id="PTHR23501:SF197">
    <property type="entry name" value="COMD"/>
    <property type="match status" value="1"/>
</dbReference>